<evidence type="ECO:0000313" key="1">
    <source>
        <dbReference type="EMBL" id="QHT29986.1"/>
    </source>
</evidence>
<dbReference type="AlphaFoldDB" id="A0A6C0ELD7"/>
<sequence length="110" mass="11366">MSSGGPSGSTLTGLNGMVIRDASDITTQKKLRHVFTTNVPAASGYVGVNAYRSKGIQNSYSFILEVQKGLRECGVNGVPVAGTPFGLTPGVTKNLANTSVTIPNTIPTPN</sequence>
<name>A0A6C0ELD7_9ZZZZ</name>
<accession>A0A6C0ELD7</accession>
<reference evidence="1" key="1">
    <citation type="journal article" date="2020" name="Nature">
        <title>Giant virus diversity and host interactions through global metagenomics.</title>
        <authorList>
            <person name="Schulz F."/>
            <person name="Roux S."/>
            <person name="Paez-Espino D."/>
            <person name="Jungbluth S."/>
            <person name="Walsh D.A."/>
            <person name="Denef V.J."/>
            <person name="McMahon K.D."/>
            <person name="Konstantinidis K.T."/>
            <person name="Eloe-Fadrosh E.A."/>
            <person name="Kyrpides N.C."/>
            <person name="Woyke T."/>
        </authorList>
    </citation>
    <scope>NUCLEOTIDE SEQUENCE</scope>
    <source>
        <strain evidence="1">GVMAG-M-3300009068-25</strain>
    </source>
</reference>
<organism evidence="1">
    <name type="scientific">viral metagenome</name>
    <dbReference type="NCBI Taxonomy" id="1070528"/>
    <lineage>
        <taxon>unclassified sequences</taxon>
        <taxon>metagenomes</taxon>
        <taxon>organismal metagenomes</taxon>
    </lineage>
</organism>
<proteinExistence type="predicted"/>
<dbReference type="EMBL" id="MN738888">
    <property type="protein sequence ID" value="QHT29986.1"/>
    <property type="molecule type" value="Genomic_DNA"/>
</dbReference>
<protein>
    <submittedName>
        <fullName evidence="1">Uncharacterized protein</fullName>
    </submittedName>
</protein>